<organism evidence="9 10">
    <name type="scientific">Halochromatium glycolicum</name>
    <dbReference type="NCBI Taxonomy" id="85075"/>
    <lineage>
        <taxon>Bacteria</taxon>
        <taxon>Pseudomonadati</taxon>
        <taxon>Pseudomonadota</taxon>
        <taxon>Gammaproteobacteria</taxon>
        <taxon>Chromatiales</taxon>
        <taxon>Chromatiaceae</taxon>
        <taxon>Halochromatium</taxon>
    </lineage>
</organism>
<evidence type="ECO:0000256" key="3">
    <source>
        <dbReference type="ARBA" id="ARBA00022692"/>
    </source>
</evidence>
<evidence type="ECO:0000259" key="8">
    <source>
        <dbReference type="SMART" id="SM00244"/>
    </source>
</evidence>
<feature type="domain" description="Band 7" evidence="8">
    <location>
        <begin position="56"/>
        <end position="239"/>
    </location>
</feature>
<evidence type="ECO:0000256" key="1">
    <source>
        <dbReference type="ARBA" id="ARBA00004167"/>
    </source>
</evidence>
<dbReference type="SUPFAM" id="SSF117892">
    <property type="entry name" value="Band 7/SPFH domain"/>
    <property type="match status" value="1"/>
</dbReference>
<dbReference type="Pfam" id="PF01145">
    <property type="entry name" value="Band_7"/>
    <property type="match status" value="1"/>
</dbReference>
<dbReference type="GO" id="GO:0016020">
    <property type="term" value="C:membrane"/>
    <property type="evidence" value="ECO:0007669"/>
    <property type="project" value="UniProtKB-SubCell"/>
</dbReference>
<comment type="subunit">
    <text evidence="6">HflC and HflK may interact to form a multimeric complex.</text>
</comment>
<comment type="subcellular location">
    <subcellularLocation>
        <location evidence="1">Membrane</location>
        <topology evidence="1">Single-pass membrane protein</topology>
    </subcellularLocation>
</comment>
<dbReference type="CDD" id="cd03404">
    <property type="entry name" value="SPFH_HflK"/>
    <property type="match status" value="1"/>
</dbReference>
<sequence length="359" mass="39441">MIQSVRPSGNGQSGPPDLEALVSSLQSRLGKGSGKGPIMIIIAVLIGIALLWGVLSSWYTVQPEERAVVKRFGAVIGINDPGLHFKIPFGVDTVQFVATERVLKQEFGFRTAGTGAGGRTTYSPEQFEDESLMLTGDLNMIDVEWVVQYRISDPIKFLYQMREPTRTLRDISESVMRRIVGNMLGSEVLTVGRVEIQQRAGEEIQALMDAYDAGIRINTVEMQDVVPPPAVQPAFNEVNEARQERERMINEAQKRVNQEIPNAEGAALRTVAEAEGYATERVNRAEGESTRFSAVLAEYQQAPAVTRSRLYLETLNEVLPRIGQVLVVQDGQMGPLPLLDIDRATPPRSPAQPAAGGDR</sequence>
<evidence type="ECO:0000256" key="5">
    <source>
        <dbReference type="ARBA" id="ARBA00023136"/>
    </source>
</evidence>
<dbReference type="InterPro" id="IPR050710">
    <property type="entry name" value="Band7/mec-2_domain"/>
</dbReference>
<keyword evidence="10" id="KW-1185">Reference proteome</keyword>
<name>A0AAJ0X951_9GAMM</name>
<evidence type="ECO:0000256" key="4">
    <source>
        <dbReference type="ARBA" id="ARBA00022989"/>
    </source>
</evidence>
<reference evidence="9" key="2">
    <citation type="journal article" date="2020" name="Microorganisms">
        <title>Osmotic Adaptation and Compatible Solute Biosynthesis of Phototrophic Bacteria as Revealed from Genome Analyses.</title>
        <authorList>
            <person name="Imhoff J.F."/>
            <person name="Rahn T."/>
            <person name="Kunzel S."/>
            <person name="Keller A."/>
            <person name="Neulinger S.C."/>
        </authorList>
    </citation>
    <scope>NUCLEOTIDE SEQUENCE</scope>
    <source>
        <strain evidence="9">DSM 11080</strain>
    </source>
</reference>
<comment type="similarity">
    <text evidence="2 6">Belongs to the band 7/mec-2 family. HflK subfamily.</text>
</comment>
<dbReference type="Gene3D" id="3.30.479.30">
    <property type="entry name" value="Band 7 domain"/>
    <property type="match status" value="1"/>
</dbReference>
<dbReference type="RefSeq" id="WP_200345702.1">
    <property type="nucleotide sequence ID" value="NZ_NRSJ01000011.1"/>
</dbReference>
<evidence type="ECO:0000256" key="7">
    <source>
        <dbReference type="SAM" id="MobiDB-lite"/>
    </source>
</evidence>
<dbReference type="SMART" id="SM00244">
    <property type="entry name" value="PHB"/>
    <property type="match status" value="1"/>
</dbReference>
<evidence type="ECO:0000313" key="10">
    <source>
        <dbReference type="Proteomes" id="UP001296776"/>
    </source>
</evidence>
<dbReference type="InterPro" id="IPR036013">
    <property type="entry name" value="Band_7/SPFH_dom_sf"/>
</dbReference>
<keyword evidence="4 6" id="KW-1133">Transmembrane helix</keyword>
<dbReference type="Proteomes" id="UP001296776">
    <property type="component" value="Unassembled WGS sequence"/>
</dbReference>
<keyword evidence="9" id="KW-0645">Protease</keyword>
<dbReference type="GO" id="GO:0006508">
    <property type="term" value="P:proteolysis"/>
    <property type="evidence" value="ECO:0007669"/>
    <property type="project" value="UniProtKB-KW"/>
</dbReference>
<keyword evidence="3 6" id="KW-0812">Transmembrane</keyword>
<keyword evidence="9" id="KW-0378">Hydrolase</keyword>
<comment type="function">
    <text evidence="6">HflC and HflK could encode or regulate a protease.</text>
</comment>
<protein>
    <recommendedName>
        <fullName evidence="6">Protein HflK</fullName>
    </recommendedName>
</protein>
<comment type="caution">
    <text evidence="9">The sequence shown here is derived from an EMBL/GenBank/DDBJ whole genome shotgun (WGS) entry which is preliminary data.</text>
</comment>
<dbReference type="PANTHER" id="PTHR43327:SF2">
    <property type="entry name" value="MODULATOR OF FTSH PROTEASE HFLK"/>
    <property type="match status" value="1"/>
</dbReference>
<dbReference type="GO" id="GO:0008233">
    <property type="term" value="F:peptidase activity"/>
    <property type="evidence" value="ECO:0007669"/>
    <property type="project" value="UniProtKB-KW"/>
</dbReference>
<dbReference type="EMBL" id="NRSJ01000011">
    <property type="protein sequence ID" value="MBK1704496.1"/>
    <property type="molecule type" value="Genomic_DNA"/>
</dbReference>
<dbReference type="InterPro" id="IPR001107">
    <property type="entry name" value="Band_7"/>
</dbReference>
<keyword evidence="5 6" id="KW-0472">Membrane</keyword>
<proteinExistence type="inferred from homology"/>
<reference evidence="9" key="1">
    <citation type="submission" date="2017-08" db="EMBL/GenBank/DDBJ databases">
        <authorList>
            <person name="Imhoff J.F."/>
            <person name="Rahn T."/>
            <person name="Kuenzel S."/>
            <person name="Neulinger S.C."/>
        </authorList>
    </citation>
    <scope>NUCLEOTIDE SEQUENCE</scope>
    <source>
        <strain evidence="9">DSM 11080</strain>
    </source>
</reference>
<evidence type="ECO:0000256" key="6">
    <source>
        <dbReference type="RuleBase" id="RU364113"/>
    </source>
</evidence>
<feature type="region of interest" description="Disordered" evidence="7">
    <location>
        <begin position="338"/>
        <end position="359"/>
    </location>
</feature>
<evidence type="ECO:0000313" key="9">
    <source>
        <dbReference type="EMBL" id="MBK1704496.1"/>
    </source>
</evidence>
<gene>
    <name evidence="9" type="primary">hflK</name>
    <name evidence="9" type="ORF">CKO40_08080</name>
</gene>
<dbReference type="NCBIfam" id="TIGR01933">
    <property type="entry name" value="hflK"/>
    <property type="match status" value="1"/>
</dbReference>
<dbReference type="InterPro" id="IPR010201">
    <property type="entry name" value="HflK"/>
</dbReference>
<dbReference type="AlphaFoldDB" id="A0AAJ0X951"/>
<accession>A0AAJ0X951</accession>
<feature type="transmembrane region" description="Helical" evidence="6">
    <location>
        <begin position="38"/>
        <end position="61"/>
    </location>
</feature>
<evidence type="ECO:0000256" key="2">
    <source>
        <dbReference type="ARBA" id="ARBA00006971"/>
    </source>
</evidence>
<dbReference type="PANTHER" id="PTHR43327">
    <property type="entry name" value="STOMATIN-LIKE PROTEIN 2, MITOCHONDRIAL"/>
    <property type="match status" value="1"/>
</dbReference>